<feature type="region of interest" description="Disordered" evidence="1">
    <location>
        <begin position="1"/>
        <end position="86"/>
    </location>
</feature>
<proteinExistence type="predicted"/>
<accession>A0A1D1V404</accession>
<feature type="compositionally biased region" description="Basic and acidic residues" evidence="1">
    <location>
        <begin position="21"/>
        <end position="45"/>
    </location>
</feature>
<protein>
    <recommendedName>
        <fullName evidence="2">BTB domain-containing protein</fullName>
    </recommendedName>
</protein>
<feature type="compositionally biased region" description="Basic and acidic residues" evidence="1">
    <location>
        <begin position="1"/>
        <end position="14"/>
    </location>
</feature>
<dbReference type="InterPro" id="IPR000210">
    <property type="entry name" value="BTB/POZ_dom"/>
</dbReference>
<organism evidence="3 4">
    <name type="scientific">Ramazzottius varieornatus</name>
    <name type="common">Water bear</name>
    <name type="synonym">Tardigrade</name>
    <dbReference type="NCBI Taxonomy" id="947166"/>
    <lineage>
        <taxon>Eukaryota</taxon>
        <taxon>Metazoa</taxon>
        <taxon>Ecdysozoa</taxon>
        <taxon>Tardigrada</taxon>
        <taxon>Eutardigrada</taxon>
        <taxon>Parachela</taxon>
        <taxon>Hypsibioidea</taxon>
        <taxon>Ramazzottiidae</taxon>
        <taxon>Ramazzottius</taxon>
    </lineage>
</organism>
<dbReference type="Gene3D" id="3.30.710.10">
    <property type="entry name" value="Potassium Channel Kv1.1, Chain A"/>
    <property type="match status" value="1"/>
</dbReference>
<dbReference type="SMART" id="SM00225">
    <property type="entry name" value="BTB"/>
    <property type="match status" value="1"/>
</dbReference>
<name>A0A1D1V404_RAMVA</name>
<dbReference type="InterPro" id="IPR011333">
    <property type="entry name" value="SKP1/BTB/POZ_sf"/>
</dbReference>
<dbReference type="PROSITE" id="PS50097">
    <property type="entry name" value="BTB"/>
    <property type="match status" value="1"/>
</dbReference>
<dbReference type="AlphaFoldDB" id="A0A1D1V404"/>
<evidence type="ECO:0000259" key="2">
    <source>
        <dbReference type="PROSITE" id="PS50097"/>
    </source>
</evidence>
<gene>
    <name evidence="3" type="primary">RvY_07887-1</name>
    <name evidence="3" type="synonym">RvY_07887.1</name>
    <name evidence="3" type="ORF">RvY_07887</name>
</gene>
<dbReference type="PANTHER" id="PTHR45632">
    <property type="entry name" value="LD33804P"/>
    <property type="match status" value="1"/>
</dbReference>
<feature type="compositionally biased region" description="Basic and acidic residues" evidence="1">
    <location>
        <begin position="286"/>
        <end position="295"/>
    </location>
</feature>
<dbReference type="Proteomes" id="UP000186922">
    <property type="component" value="Unassembled WGS sequence"/>
</dbReference>
<feature type="region of interest" description="Disordered" evidence="1">
    <location>
        <begin position="286"/>
        <end position="317"/>
    </location>
</feature>
<keyword evidence="4" id="KW-1185">Reference proteome</keyword>
<evidence type="ECO:0000313" key="4">
    <source>
        <dbReference type="Proteomes" id="UP000186922"/>
    </source>
</evidence>
<reference evidence="3 4" key="1">
    <citation type="journal article" date="2016" name="Nat. Commun.">
        <title>Extremotolerant tardigrade genome and improved radiotolerance of human cultured cells by tardigrade-unique protein.</title>
        <authorList>
            <person name="Hashimoto T."/>
            <person name="Horikawa D.D."/>
            <person name="Saito Y."/>
            <person name="Kuwahara H."/>
            <person name="Kozuka-Hata H."/>
            <person name="Shin-I T."/>
            <person name="Minakuchi Y."/>
            <person name="Ohishi K."/>
            <person name="Motoyama A."/>
            <person name="Aizu T."/>
            <person name="Enomoto A."/>
            <person name="Kondo K."/>
            <person name="Tanaka S."/>
            <person name="Hara Y."/>
            <person name="Koshikawa S."/>
            <person name="Sagara H."/>
            <person name="Miura T."/>
            <person name="Yokobori S."/>
            <person name="Miyagawa K."/>
            <person name="Suzuki Y."/>
            <person name="Kubo T."/>
            <person name="Oyama M."/>
            <person name="Kohara Y."/>
            <person name="Fujiyama A."/>
            <person name="Arakawa K."/>
            <person name="Katayama T."/>
            <person name="Toyoda A."/>
            <person name="Kunieda T."/>
        </authorList>
    </citation>
    <scope>NUCLEOTIDE SEQUENCE [LARGE SCALE GENOMIC DNA]</scope>
    <source>
        <strain evidence="3 4">YOKOZUNA-1</strain>
    </source>
</reference>
<dbReference type="Pfam" id="PF00651">
    <property type="entry name" value="BTB"/>
    <property type="match status" value="1"/>
</dbReference>
<sequence>MSSEDISKPKSEKNNRRRKSADRTDRHQDYTDHELHSEASTERSNRSRKPKPKRNNHKSPGRISDVSHGVATSGFPSTPRLASGGQTTGKAYTIEALAGLSAILPTDPRSHLAITGKQLLHAWRNNKFCDVVLKAEHSLFYAHLEVFVAFTDYFDDIPTERKQQHINLGDVKPDDAATILKYLYFGELQANAENIYGVWMIARALKIHDVAEACATFIERLLTPRNLVYIMEFCEQRNIPDLHAAAYDRFVLMFYDQTTDKHFLEWDVGKVARLLGCDDLKVKVRSDSENSRESEPGLTSWASLSTCPGITGQADAA</sequence>
<dbReference type="Gene3D" id="1.25.40.420">
    <property type="match status" value="1"/>
</dbReference>
<feature type="domain" description="BTB" evidence="2">
    <location>
        <begin position="129"/>
        <end position="192"/>
    </location>
</feature>
<comment type="caution">
    <text evidence="3">The sequence shown here is derived from an EMBL/GenBank/DDBJ whole genome shotgun (WGS) entry which is preliminary data.</text>
</comment>
<dbReference type="EMBL" id="BDGG01000003">
    <property type="protein sequence ID" value="GAU96441.1"/>
    <property type="molecule type" value="Genomic_DNA"/>
</dbReference>
<dbReference type="OrthoDB" id="10261408at2759"/>
<evidence type="ECO:0000256" key="1">
    <source>
        <dbReference type="SAM" id="MobiDB-lite"/>
    </source>
</evidence>
<dbReference type="SUPFAM" id="SSF54695">
    <property type="entry name" value="POZ domain"/>
    <property type="match status" value="1"/>
</dbReference>
<evidence type="ECO:0000313" key="3">
    <source>
        <dbReference type="EMBL" id="GAU96441.1"/>
    </source>
</evidence>
<dbReference type="STRING" id="947166.A0A1D1V404"/>
<feature type="compositionally biased region" description="Basic residues" evidence="1">
    <location>
        <begin position="46"/>
        <end position="60"/>
    </location>
</feature>